<dbReference type="AlphaFoldDB" id="A0A075SLY6"/>
<dbReference type="RefSeq" id="WP_029694578.1">
    <property type="nucleotide sequence ID" value="NZ_ALLE01000019.1"/>
</dbReference>
<gene>
    <name evidence="1" type="ORF">ID09_10285</name>
</gene>
<dbReference type="Proteomes" id="UP000028185">
    <property type="component" value="Chromosome"/>
</dbReference>
<proteinExistence type="predicted"/>
<evidence type="ECO:0000313" key="2">
    <source>
        <dbReference type="Proteomes" id="UP000028185"/>
    </source>
</evidence>
<dbReference type="HOGENOM" id="CLU_2884091_0_0_9"/>
<sequence>MIKEYRDRQHGLNAIDQLNNDIKNNPGIGFEIVGYQNTVIKTDYNLLVTSILVRWETFF</sequence>
<dbReference type="PATRIC" id="fig|1214179.4.peg.2045"/>
<reference evidence="1 2" key="1">
    <citation type="journal article" date="2014" name="Genome Announc.">
        <title>Whole-Genome Sequence of Streptococcus suis Serotype 4 Reference Strain 6407.</title>
        <authorList>
            <person name="Wang K."/>
            <person name="Chen J."/>
            <person name="Yao H."/>
            <person name="Lu C."/>
        </authorList>
    </citation>
    <scope>NUCLEOTIDE SEQUENCE [LARGE SCALE GENOMIC DNA]</scope>
    <source>
        <strain evidence="1">6407</strain>
    </source>
</reference>
<accession>A0A075SLY6</accession>
<protein>
    <submittedName>
        <fullName evidence="1">Uncharacterized protein</fullName>
    </submittedName>
</protein>
<name>A0A075SLY6_STRSU</name>
<evidence type="ECO:0000313" key="1">
    <source>
        <dbReference type="EMBL" id="AIG44391.1"/>
    </source>
</evidence>
<dbReference type="EMBL" id="CP008921">
    <property type="protein sequence ID" value="AIG44391.1"/>
    <property type="molecule type" value="Genomic_DNA"/>
</dbReference>
<organism evidence="1 2">
    <name type="scientific">Streptococcus suis 6407</name>
    <dbReference type="NCBI Taxonomy" id="1214179"/>
    <lineage>
        <taxon>Bacteria</taxon>
        <taxon>Bacillati</taxon>
        <taxon>Bacillota</taxon>
        <taxon>Bacilli</taxon>
        <taxon>Lactobacillales</taxon>
        <taxon>Streptococcaceae</taxon>
        <taxon>Streptococcus</taxon>
    </lineage>
</organism>